<reference evidence="3" key="1">
    <citation type="submission" date="2023-07" db="EMBL/GenBank/DDBJ databases">
        <title>30 novel species of actinomycetes from the DSMZ collection.</title>
        <authorList>
            <person name="Nouioui I."/>
        </authorList>
    </citation>
    <scope>NUCLEOTIDE SEQUENCE [LARGE SCALE GENOMIC DNA]</scope>
    <source>
        <strain evidence="3">DSM 44915</strain>
    </source>
</reference>
<feature type="compositionally biased region" description="Low complexity" evidence="1">
    <location>
        <begin position="345"/>
        <end position="422"/>
    </location>
</feature>
<dbReference type="Gene3D" id="3.40.50.300">
    <property type="entry name" value="P-loop containing nucleotide triphosphate hydrolases"/>
    <property type="match status" value="1"/>
</dbReference>
<dbReference type="EMBL" id="JAVREO010000009">
    <property type="protein sequence ID" value="MDT0267933.1"/>
    <property type="molecule type" value="Genomic_DNA"/>
</dbReference>
<evidence type="ECO:0000313" key="3">
    <source>
        <dbReference type="Proteomes" id="UP001183410"/>
    </source>
</evidence>
<comment type="caution">
    <text evidence="2">The sequence shown here is derived from an EMBL/GenBank/DDBJ whole genome shotgun (WGS) entry which is preliminary data.</text>
</comment>
<feature type="compositionally biased region" description="Pro residues" evidence="1">
    <location>
        <begin position="301"/>
        <end position="319"/>
    </location>
</feature>
<evidence type="ECO:0008006" key="4">
    <source>
        <dbReference type="Google" id="ProtNLM"/>
    </source>
</evidence>
<protein>
    <recommendedName>
        <fullName evidence="4">ATPase</fullName>
    </recommendedName>
</protein>
<sequence length="431" mass="43993">MALIAVAADKGAPGVTTTAVALAALWPRRALLAEIDPAGGDLVYRSVTEHGRPPDPSTGILSLAATARRGVVAEQLWDHAQRLSGGLDVLIGLANSDQAAGLTGQWAALGRAFAELAQSPHPEVAADVLADCGRLDAGSPAHALLPHASVLLLVTRSAPEQIAHVRDRAAALHTKLHGAQRGAAQLAQPQIGVVLVADPQRGERVATQVNEMLIASGTGSRVVGLLADDPVGAEQLAGRRRGRLDRSLLVRSARRVVADLHQVYRSELTPSGAGGATGPQQVPPPAGQGAPAPHGTAPAGYGPPPGYAPPPGYGTPPPGYAGQQAGYPPPSFGPPGGPTSPAYPGPASASQPQGQPQGQPQAQSQGQQQPPHQTQVAQQAAQRSQTAHQAPHQSQQQHGWPAQPQTQARTQTQAQGYGTAPGPATESGGRT</sequence>
<dbReference type="Proteomes" id="UP001183410">
    <property type="component" value="Unassembled WGS sequence"/>
</dbReference>
<organism evidence="2 3">
    <name type="scientific">Streptomyces chisholmiae</name>
    <dbReference type="NCBI Taxonomy" id="3075540"/>
    <lineage>
        <taxon>Bacteria</taxon>
        <taxon>Bacillati</taxon>
        <taxon>Actinomycetota</taxon>
        <taxon>Actinomycetes</taxon>
        <taxon>Kitasatosporales</taxon>
        <taxon>Streptomycetaceae</taxon>
        <taxon>Streptomyces</taxon>
    </lineage>
</organism>
<feature type="region of interest" description="Disordered" evidence="1">
    <location>
        <begin position="268"/>
        <end position="431"/>
    </location>
</feature>
<dbReference type="InterPro" id="IPR027417">
    <property type="entry name" value="P-loop_NTPase"/>
</dbReference>
<feature type="compositionally biased region" description="Low complexity" evidence="1">
    <location>
        <begin position="287"/>
        <end position="300"/>
    </location>
</feature>
<feature type="compositionally biased region" description="Pro residues" evidence="1">
    <location>
        <begin position="327"/>
        <end position="344"/>
    </location>
</feature>
<name>A0ABU2JSG5_9ACTN</name>
<dbReference type="RefSeq" id="WP_311668012.1">
    <property type="nucleotide sequence ID" value="NZ_JAVREO010000009.1"/>
</dbReference>
<evidence type="ECO:0000313" key="2">
    <source>
        <dbReference type="EMBL" id="MDT0267933.1"/>
    </source>
</evidence>
<keyword evidence="3" id="KW-1185">Reference proteome</keyword>
<evidence type="ECO:0000256" key="1">
    <source>
        <dbReference type="SAM" id="MobiDB-lite"/>
    </source>
</evidence>
<gene>
    <name evidence="2" type="ORF">RM844_16760</name>
</gene>
<accession>A0ABU2JSG5</accession>
<proteinExistence type="predicted"/>